<name>A0A1V9F7Y9_9BACT</name>
<dbReference type="EMBL" id="LWBP01000208">
    <property type="protein sequence ID" value="OQP54425.1"/>
    <property type="molecule type" value="Genomic_DNA"/>
</dbReference>
<keyword evidence="2" id="KW-1185">Reference proteome</keyword>
<sequence length="91" mass="10542">MSNSEPRAQIDLLIDRRDHVINVCEMKFSLNGFTIDKRYAEELGNKIGVFTSEIKKRKSIYLTMITTFGVTKNQYSMSLVQNDLTMDVLFE</sequence>
<organism evidence="1 2">
    <name type="scientific">Niastella populi</name>
    <dbReference type="NCBI Taxonomy" id="550983"/>
    <lineage>
        <taxon>Bacteria</taxon>
        <taxon>Pseudomonadati</taxon>
        <taxon>Bacteroidota</taxon>
        <taxon>Chitinophagia</taxon>
        <taxon>Chitinophagales</taxon>
        <taxon>Chitinophagaceae</taxon>
        <taxon>Niastella</taxon>
    </lineage>
</organism>
<gene>
    <name evidence="1" type="ORF">A4R26_27830</name>
</gene>
<dbReference type="Proteomes" id="UP000192276">
    <property type="component" value="Unassembled WGS sequence"/>
</dbReference>
<evidence type="ECO:0008006" key="3">
    <source>
        <dbReference type="Google" id="ProtNLM"/>
    </source>
</evidence>
<dbReference type="OrthoDB" id="9813134at2"/>
<evidence type="ECO:0000313" key="1">
    <source>
        <dbReference type="EMBL" id="OQP54425.1"/>
    </source>
</evidence>
<dbReference type="AlphaFoldDB" id="A0A1V9F7Y9"/>
<proteinExistence type="predicted"/>
<comment type="caution">
    <text evidence="1">The sequence shown here is derived from an EMBL/GenBank/DDBJ whole genome shotgun (WGS) entry which is preliminary data.</text>
</comment>
<evidence type="ECO:0000313" key="2">
    <source>
        <dbReference type="Proteomes" id="UP000192276"/>
    </source>
</evidence>
<accession>A0A1V9F7Y9</accession>
<protein>
    <recommendedName>
        <fullName evidence="3">DUF234 domain-containing protein</fullName>
    </recommendedName>
</protein>
<reference evidence="2" key="1">
    <citation type="submission" date="2016-04" db="EMBL/GenBank/DDBJ databases">
        <authorList>
            <person name="Chen L."/>
            <person name="Zhuang W."/>
            <person name="Wang G."/>
        </authorList>
    </citation>
    <scope>NUCLEOTIDE SEQUENCE [LARGE SCALE GENOMIC DNA]</scope>
    <source>
        <strain evidence="2">208</strain>
    </source>
</reference>
<dbReference type="STRING" id="550983.A4R26_27830"/>